<evidence type="ECO:0000313" key="2">
    <source>
        <dbReference type="Proteomes" id="UP000035489"/>
    </source>
</evidence>
<dbReference type="Proteomes" id="UP000035489">
    <property type="component" value="Unassembled WGS sequence"/>
</dbReference>
<evidence type="ECO:0000313" key="1">
    <source>
        <dbReference type="EMBL" id="KLK91013.1"/>
    </source>
</evidence>
<proteinExistence type="predicted"/>
<dbReference type="GO" id="GO:0003677">
    <property type="term" value="F:DNA binding"/>
    <property type="evidence" value="ECO:0007669"/>
    <property type="project" value="InterPro"/>
</dbReference>
<dbReference type="SUPFAM" id="SSF47413">
    <property type="entry name" value="lambda repressor-like DNA-binding domains"/>
    <property type="match status" value="1"/>
</dbReference>
<reference evidence="1 2" key="1">
    <citation type="submission" date="2015-05" db="EMBL/GenBank/DDBJ databases">
        <title>Draft genome sequence of Microvirga vignae strain BR3299, a novel nitrogen fixing bacteria isolated from Brazil semi-aired region.</title>
        <authorList>
            <person name="Zilli J.E."/>
            <person name="Passos S.R."/>
            <person name="Leite J."/>
            <person name="Baldani J.I."/>
            <person name="Xavier G.R."/>
            <person name="Rumjaneck N.G."/>
            <person name="Simoes-Araujo J.L."/>
        </authorList>
    </citation>
    <scope>NUCLEOTIDE SEQUENCE [LARGE SCALE GENOMIC DNA]</scope>
    <source>
        <strain evidence="1 2">BR3299</strain>
    </source>
</reference>
<protein>
    <recommendedName>
        <fullName evidence="3">HTH cro/C1-type domain-containing protein</fullName>
    </recommendedName>
</protein>
<dbReference type="Gene3D" id="1.10.260.40">
    <property type="entry name" value="lambda repressor-like DNA-binding domains"/>
    <property type="match status" value="1"/>
</dbReference>
<keyword evidence="2" id="KW-1185">Reference proteome</keyword>
<dbReference type="OrthoDB" id="8020038at2"/>
<dbReference type="PATRIC" id="fig|1225564.3.peg.5960"/>
<comment type="caution">
    <text evidence="1">The sequence shown here is derived from an EMBL/GenBank/DDBJ whole genome shotgun (WGS) entry which is preliminary data.</text>
</comment>
<accession>A0A0H1R784</accession>
<gene>
    <name evidence="1" type="ORF">AA309_22835</name>
</gene>
<dbReference type="EMBL" id="LCYG01000062">
    <property type="protein sequence ID" value="KLK91013.1"/>
    <property type="molecule type" value="Genomic_DNA"/>
</dbReference>
<organism evidence="1 2">
    <name type="scientific">Microvirga vignae</name>
    <dbReference type="NCBI Taxonomy" id="1225564"/>
    <lineage>
        <taxon>Bacteria</taxon>
        <taxon>Pseudomonadati</taxon>
        <taxon>Pseudomonadota</taxon>
        <taxon>Alphaproteobacteria</taxon>
        <taxon>Hyphomicrobiales</taxon>
        <taxon>Methylobacteriaceae</taxon>
        <taxon>Microvirga</taxon>
    </lineage>
</organism>
<evidence type="ECO:0008006" key="3">
    <source>
        <dbReference type="Google" id="ProtNLM"/>
    </source>
</evidence>
<dbReference type="InterPro" id="IPR010982">
    <property type="entry name" value="Lambda_DNA-bd_dom_sf"/>
</dbReference>
<sequence length="99" mass="11011">MINLDRASELTEIRKHLGFTQPAMAHLLELNTRKYQAFEWGECEIPNLYILAAERIALAYAVMDKAPMKVPSALREEALILARLTEASSPAEIPAQSAS</sequence>
<dbReference type="RefSeq" id="WP_084731544.1">
    <property type="nucleotide sequence ID" value="NZ_LCYG01000062.1"/>
</dbReference>
<name>A0A0H1R784_9HYPH</name>
<dbReference type="AlphaFoldDB" id="A0A0H1R784"/>